<dbReference type="InterPro" id="IPR003416">
    <property type="entry name" value="MgtC/SapB/SrpB/YhiD_fam"/>
</dbReference>
<evidence type="ECO:0000256" key="7">
    <source>
        <dbReference type="SAM" id="Phobius"/>
    </source>
</evidence>
<evidence type="ECO:0000259" key="8">
    <source>
        <dbReference type="PROSITE" id="PS51671"/>
    </source>
</evidence>
<gene>
    <name evidence="9" type="ORF">TcarDRAFT_0691</name>
</gene>
<dbReference type="OrthoDB" id="9811198at2"/>
<evidence type="ECO:0000256" key="2">
    <source>
        <dbReference type="ARBA" id="ARBA00009298"/>
    </source>
</evidence>
<keyword evidence="3" id="KW-1003">Cell membrane</keyword>
<dbReference type="RefSeq" id="WP_007290069.1">
    <property type="nucleotide sequence ID" value="NZ_AAWL01000018.1"/>
</dbReference>
<dbReference type="eggNOG" id="COG1285">
    <property type="taxonomic scope" value="Bacteria"/>
</dbReference>
<dbReference type="Gene3D" id="3.30.70.260">
    <property type="match status" value="1"/>
</dbReference>
<dbReference type="Pfam" id="PF02308">
    <property type="entry name" value="MgtC"/>
    <property type="match status" value="1"/>
</dbReference>
<comment type="similarity">
    <text evidence="2">Belongs to the MgtC/SapB family.</text>
</comment>
<dbReference type="Pfam" id="PF13291">
    <property type="entry name" value="ACT_4"/>
    <property type="match status" value="1"/>
</dbReference>
<feature type="transmembrane region" description="Helical" evidence="7">
    <location>
        <begin position="69"/>
        <end position="86"/>
    </location>
</feature>
<keyword evidence="5 7" id="KW-1133">Transmembrane helix</keyword>
<evidence type="ECO:0000256" key="3">
    <source>
        <dbReference type="ARBA" id="ARBA00022475"/>
    </source>
</evidence>
<reference evidence="9 10" key="2">
    <citation type="submission" date="2007-01" db="EMBL/GenBank/DDBJ databases">
        <title>Sequencing of the draft genome and assembly of Thermosinus carboxydivorans Nor1.</title>
        <authorList>
            <consortium name="US DOE Joint Genome Institute (JGI-PGF)"/>
            <person name="Copeland A."/>
            <person name="Lucas S."/>
            <person name="Lapidus A."/>
            <person name="Barry K."/>
            <person name="Glavina del Rio T."/>
            <person name="Dalin E."/>
            <person name="Tice H."/>
            <person name="Bruce D."/>
            <person name="Pitluck S."/>
            <person name="Richardson P."/>
        </authorList>
    </citation>
    <scope>NUCLEOTIDE SEQUENCE [LARGE SCALE GENOMIC DNA]</scope>
    <source>
        <strain evidence="9 10">Nor1</strain>
    </source>
</reference>
<feature type="transmembrane region" description="Helical" evidence="7">
    <location>
        <begin position="106"/>
        <end position="130"/>
    </location>
</feature>
<sequence length="221" mass="23722">MISDLDICIRVAVAFVLGGIIGYERQSRNKWAGLRTHVLVCLGSCLIMILSINIYYSVQGQTNADPARLAAQVVSGIGFLGAGTIMKEGATVKGLTTAASIWVVSGVGLAVGAGYFWGALFTTCLVLLTLTTLSRLEKSYSQGYTATLLLSIVDKPGQIGKIGSYLGQHCVSIRDIRIEEHDDHGHSLLVTLMLHFPDRVNVNEVIANLMAIDGVMAVKRE</sequence>
<reference evidence="9 10" key="1">
    <citation type="submission" date="2007-01" db="EMBL/GenBank/DDBJ databases">
        <title>Annotation of the draft genome assembly of Thermosinus carboxydivorans Nor1.</title>
        <authorList>
            <consortium name="US DOE Joint Genome Institute (JGI-ORNL)"/>
            <person name="Larimer F."/>
            <person name="Land M."/>
            <person name="Hauser L."/>
        </authorList>
    </citation>
    <scope>NUCLEOTIDE SEQUENCE [LARGE SCALE GENOMIC DNA]</scope>
    <source>
        <strain evidence="9 10">Nor1</strain>
    </source>
</reference>
<evidence type="ECO:0000256" key="6">
    <source>
        <dbReference type="ARBA" id="ARBA00023136"/>
    </source>
</evidence>
<dbReference type="SUPFAM" id="SSF55021">
    <property type="entry name" value="ACT-like"/>
    <property type="match status" value="1"/>
</dbReference>
<feature type="domain" description="ACT" evidence="8">
    <location>
        <begin position="147"/>
        <end position="221"/>
    </location>
</feature>
<evidence type="ECO:0000256" key="4">
    <source>
        <dbReference type="ARBA" id="ARBA00022692"/>
    </source>
</evidence>
<proteinExistence type="inferred from homology"/>
<keyword evidence="4 7" id="KW-0812">Transmembrane</keyword>
<evidence type="ECO:0000313" key="10">
    <source>
        <dbReference type="Proteomes" id="UP000005139"/>
    </source>
</evidence>
<dbReference type="AlphaFoldDB" id="A1HSR5"/>
<keyword evidence="10" id="KW-1185">Reference proteome</keyword>
<protein>
    <submittedName>
        <fullName evidence="9">MgtC/SapB transporter</fullName>
    </submittedName>
</protein>
<dbReference type="GO" id="GO:0005886">
    <property type="term" value="C:plasma membrane"/>
    <property type="evidence" value="ECO:0007669"/>
    <property type="project" value="UniProtKB-SubCell"/>
</dbReference>
<dbReference type="InterPro" id="IPR049177">
    <property type="entry name" value="MgtC_SapB_SrpB_YhiD_N"/>
</dbReference>
<comment type="subcellular location">
    <subcellularLocation>
        <location evidence="1">Cell membrane</location>
        <topology evidence="1">Multi-pass membrane protein</topology>
    </subcellularLocation>
</comment>
<dbReference type="InterPro" id="IPR002912">
    <property type="entry name" value="ACT_dom"/>
</dbReference>
<dbReference type="PRINTS" id="PR01837">
    <property type="entry name" value="MGTCSAPBPROT"/>
</dbReference>
<evidence type="ECO:0000256" key="1">
    <source>
        <dbReference type="ARBA" id="ARBA00004651"/>
    </source>
</evidence>
<organism evidence="9 10">
    <name type="scientific">Thermosinus carboxydivorans Nor1</name>
    <dbReference type="NCBI Taxonomy" id="401526"/>
    <lineage>
        <taxon>Bacteria</taxon>
        <taxon>Bacillati</taxon>
        <taxon>Bacillota</taxon>
        <taxon>Negativicutes</taxon>
        <taxon>Selenomonadales</taxon>
        <taxon>Sporomusaceae</taxon>
        <taxon>Thermosinus</taxon>
    </lineage>
</organism>
<dbReference type="EMBL" id="AAWL01000018">
    <property type="protein sequence ID" value="EAX46946.1"/>
    <property type="molecule type" value="Genomic_DNA"/>
</dbReference>
<evidence type="ECO:0000313" key="9">
    <source>
        <dbReference type="EMBL" id="EAX46946.1"/>
    </source>
</evidence>
<name>A1HSR5_9FIRM</name>
<dbReference type="PANTHER" id="PTHR33778">
    <property type="entry name" value="PROTEIN MGTC"/>
    <property type="match status" value="1"/>
</dbReference>
<feature type="transmembrane region" description="Helical" evidence="7">
    <location>
        <begin position="7"/>
        <end position="24"/>
    </location>
</feature>
<feature type="transmembrane region" description="Helical" evidence="7">
    <location>
        <begin position="36"/>
        <end position="57"/>
    </location>
</feature>
<evidence type="ECO:0000256" key="5">
    <source>
        <dbReference type="ARBA" id="ARBA00022989"/>
    </source>
</evidence>
<comment type="caution">
    <text evidence="9">The sequence shown here is derived from an EMBL/GenBank/DDBJ whole genome shotgun (WGS) entry which is preliminary data.</text>
</comment>
<dbReference type="Proteomes" id="UP000005139">
    <property type="component" value="Unassembled WGS sequence"/>
</dbReference>
<dbReference type="PANTHER" id="PTHR33778:SF1">
    <property type="entry name" value="MAGNESIUM TRANSPORTER YHID-RELATED"/>
    <property type="match status" value="1"/>
</dbReference>
<keyword evidence="6 7" id="KW-0472">Membrane</keyword>
<dbReference type="PROSITE" id="PS51671">
    <property type="entry name" value="ACT"/>
    <property type="match status" value="1"/>
</dbReference>
<dbReference type="InterPro" id="IPR045865">
    <property type="entry name" value="ACT-like_dom_sf"/>
</dbReference>
<accession>A1HSR5</accession>